<name>A0A839TNU8_9BACL</name>
<evidence type="ECO:0000259" key="4">
    <source>
        <dbReference type="PROSITE" id="PS01124"/>
    </source>
</evidence>
<dbReference type="InterPro" id="IPR003313">
    <property type="entry name" value="AraC-bd"/>
</dbReference>
<dbReference type="InterPro" id="IPR020449">
    <property type="entry name" value="Tscrpt_reg_AraC-type_HTH"/>
</dbReference>
<feature type="domain" description="HTH araC/xylS-type" evidence="4">
    <location>
        <begin position="186"/>
        <end position="284"/>
    </location>
</feature>
<evidence type="ECO:0000256" key="3">
    <source>
        <dbReference type="ARBA" id="ARBA00023163"/>
    </source>
</evidence>
<proteinExistence type="predicted"/>
<dbReference type="PRINTS" id="PR00032">
    <property type="entry name" value="HTHARAC"/>
</dbReference>
<organism evidence="5 6">
    <name type="scientific">Paenibacillus rhizosphaerae</name>
    <dbReference type="NCBI Taxonomy" id="297318"/>
    <lineage>
        <taxon>Bacteria</taxon>
        <taxon>Bacillati</taxon>
        <taxon>Bacillota</taxon>
        <taxon>Bacilli</taxon>
        <taxon>Bacillales</taxon>
        <taxon>Paenibacillaceae</taxon>
        <taxon>Paenibacillus</taxon>
    </lineage>
</organism>
<dbReference type="EMBL" id="JACHXJ010000002">
    <property type="protein sequence ID" value="MBB3128476.1"/>
    <property type="molecule type" value="Genomic_DNA"/>
</dbReference>
<dbReference type="PROSITE" id="PS00041">
    <property type="entry name" value="HTH_ARAC_FAMILY_1"/>
    <property type="match status" value="1"/>
</dbReference>
<evidence type="ECO:0000313" key="5">
    <source>
        <dbReference type="EMBL" id="MBB3128476.1"/>
    </source>
</evidence>
<dbReference type="PANTHER" id="PTHR43280">
    <property type="entry name" value="ARAC-FAMILY TRANSCRIPTIONAL REGULATOR"/>
    <property type="match status" value="1"/>
</dbReference>
<sequence length="285" mass="33551">MKVYTSADWIAPDEKIAIFKITNYRSEPEHTHTFIELVYIWSGAGCQYVNGELFEVQRGDVLFLHVGESHRFDVNSSMEYTNILFEPDFLTDQSSIKGAAKNFFSLQLFQEFRDLQKPIPQVRFRGRAMLELEELLQTMNEEYNAKKSGYRAMLRGYATLALCMIFRTMQKQSQSSELRGIYDMLPPLLTYIEEHYAGRITLQDLAKQSYYSPYYISKAFKDCFGFTFTEYVQQIRMREAKRKVLETEDSIESISRSVGYADKTQFFRLFKQSFGMTPQQLRRMR</sequence>
<evidence type="ECO:0000256" key="2">
    <source>
        <dbReference type="ARBA" id="ARBA00023125"/>
    </source>
</evidence>
<evidence type="ECO:0000313" key="6">
    <source>
        <dbReference type="Proteomes" id="UP000517523"/>
    </source>
</evidence>
<dbReference type="Pfam" id="PF02311">
    <property type="entry name" value="AraC_binding"/>
    <property type="match status" value="1"/>
</dbReference>
<dbReference type="Proteomes" id="UP000517523">
    <property type="component" value="Unassembled WGS sequence"/>
</dbReference>
<dbReference type="GO" id="GO:0003700">
    <property type="term" value="F:DNA-binding transcription factor activity"/>
    <property type="evidence" value="ECO:0007669"/>
    <property type="project" value="InterPro"/>
</dbReference>
<accession>A0A839TNU8</accession>
<dbReference type="InterPro" id="IPR014710">
    <property type="entry name" value="RmlC-like_jellyroll"/>
</dbReference>
<keyword evidence="3" id="KW-0804">Transcription</keyword>
<keyword evidence="1" id="KW-0805">Transcription regulation</keyword>
<dbReference type="InterPro" id="IPR018062">
    <property type="entry name" value="HTH_AraC-typ_CS"/>
</dbReference>
<dbReference type="Gene3D" id="2.60.120.10">
    <property type="entry name" value="Jelly Rolls"/>
    <property type="match status" value="1"/>
</dbReference>
<dbReference type="Pfam" id="PF12833">
    <property type="entry name" value="HTH_18"/>
    <property type="match status" value="1"/>
</dbReference>
<dbReference type="GO" id="GO:0043565">
    <property type="term" value="F:sequence-specific DNA binding"/>
    <property type="evidence" value="ECO:0007669"/>
    <property type="project" value="InterPro"/>
</dbReference>
<dbReference type="InterPro" id="IPR009057">
    <property type="entry name" value="Homeodomain-like_sf"/>
</dbReference>
<dbReference type="InterPro" id="IPR018060">
    <property type="entry name" value="HTH_AraC"/>
</dbReference>
<keyword evidence="2" id="KW-0238">DNA-binding</keyword>
<dbReference type="Gene3D" id="1.10.10.60">
    <property type="entry name" value="Homeodomain-like"/>
    <property type="match status" value="2"/>
</dbReference>
<protein>
    <submittedName>
        <fullName evidence="5">YesN/AraC family two-component response regulator</fullName>
    </submittedName>
</protein>
<dbReference type="AlphaFoldDB" id="A0A839TNU8"/>
<comment type="caution">
    <text evidence="5">The sequence shown here is derived from an EMBL/GenBank/DDBJ whole genome shotgun (WGS) entry which is preliminary data.</text>
</comment>
<dbReference type="SUPFAM" id="SSF46689">
    <property type="entry name" value="Homeodomain-like"/>
    <property type="match status" value="2"/>
</dbReference>
<evidence type="ECO:0000256" key="1">
    <source>
        <dbReference type="ARBA" id="ARBA00023015"/>
    </source>
</evidence>
<dbReference type="SMART" id="SM00342">
    <property type="entry name" value="HTH_ARAC"/>
    <property type="match status" value="1"/>
</dbReference>
<dbReference type="RefSeq" id="WP_183582644.1">
    <property type="nucleotide sequence ID" value="NZ_JACHXJ010000002.1"/>
</dbReference>
<dbReference type="PANTHER" id="PTHR43280:SF28">
    <property type="entry name" value="HTH-TYPE TRANSCRIPTIONAL ACTIVATOR RHAS"/>
    <property type="match status" value="1"/>
</dbReference>
<gene>
    <name evidence="5" type="ORF">FHS19_003130</name>
</gene>
<dbReference type="PROSITE" id="PS01124">
    <property type="entry name" value="HTH_ARAC_FAMILY_2"/>
    <property type="match status" value="1"/>
</dbReference>
<dbReference type="InterPro" id="IPR037923">
    <property type="entry name" value="HTH-like"/>
</dbReference>
<reference evidence="5 6" key="1">
    <citation type="submission" date="2020-08" db="EMBL/GenBank/DDBJ databases">
        <title>Genomic Encyclopedia of Type Strains, Phase III (KMG-III): the genomes of soil and plant-associated and newly described type strains.</title>
        <authorList>
            <person name="Whitman W."/>
        </authorList>
    </citation>
    <scope>NUCLEOTIDE SEQUENCE [LARGE SCALE GENOMIC DNA]</scope>
    <source>
        <strain evidence="5 6">CECT 5831</strain>
    </source>
</reference>
<dbReference type="SUPFAM" id="SSF51215">
    <property type="entry name" value="Regulatory protein AraC"/>
    <property type="match status" value="1"/>
</dbReference>